<organism evidence="2 3">
    <name type="scientific">Portunus trituberculatus</name>
    <name type="common">Swimming crab</name>
    <name type="synonym">Neptunus trituberculatus</name>
    <dbReference type="NCBI Taxonomy" id="210409"/>
    <lineage>
        <taxon>Eukaryota</taxon>
        <taxon>Metazoa</taxon>
        <taxon>Ecdysozoa</taxon>
        <taxon>Arthropoda</taxon>
        <taxon>Crustacea</taxon>
        <taxon>Multicrustacea</taxon>
        <taxon>Malacostraca</taxon>
        <taxon>Eumalacostraca</taxon>
        <taxon>Eucarida</taxon>
        <taxon>Decapoda</taxon>
        <taxon>Pleocyemata</taxon>
        <taxon>Brachyura</taxon>
        <taxon>Eubrachyura</taxon>
        <taxon>Portunoidea</taxon>
        <taxon>Portunidae</taxon>
        <taxon>Portuninae</taxon>
        <taxon>Portunus</taxon>
    </lineage>
</organism>
<protein>
    <submittedName>
        <fullName evidence="2">Uncharacterized protein</fullName>
    </submittedName>
</protein>
<evidence type="ECO:0000313" key="2">
    <source>
        <dbReference type="EMBL" id="MPC45522.1"/>
    </source>
</evidence>
<reference evidence="2 3" key="1">
    <citation type="submission" date="2019-05" db="EMBL/GenBank/DDBJ databases">
        <title>Another draft genome of Portunus trituberculatus and its Hox gene families provides insights of decapod evolution.</title>
        <authorList>
            <person name="Jeong J.-H."/>
            <person name="Song I."/>
            <person name="Kim S."/>
            <person name="Choi T."/>
            <person name="Kim D."/>
            <person name="Ryu S."/>
            <person name="Kim W."/>
        </authorList>
    </citation>
    <scope>NUCLEOTIDE SEQUENCE [LARGE SCALE GENOMIC DNA]</scope>
    <source>
        <tissue evidence="2">Muscle</tissue>
    </source>
</reference>
<keyword evidence="3" id="KW-1185">Reference proteome</keyword>
<sequence>MPPHRTAYVFLATNYTNLIAKYGSSHGPPSQHRLPGSSWWRTWTTGNPGIGFSRRTQPPCGSTSQMPPAPALGHHHPR</sequence>
<accession>A0A5B7FGA6</accession>
<proteinExistence type="predicted"/>
<feature type="region of interest" description="Disordered" evidence="1">
    <location>
        <begin position="47"/>
        <end position="78"/>
    </location>
</feature>
<dbReference type="Proteomes" id="UP000324222">
    <property type="component" value="Unassembled WGS sequence"/>
</dbReference>
<evidence type="ECO:0000313" key="3">
    <source>
        <dbReference type="Proteomes" id="UP000324222"/>
    </source>
</evidence>
<gene>
    <name evidence="2" type="ORF">E2C01_039224</name>
</gene>
<dbReference type="EMBL" id="VSRR010006767">
    <property type="protein sequence ID" value="MPC45522.1"/>
    <property type="molecule type" value="Genomic_DNA"/>
</dbReference>
<dbReference type="AlphaFoldDB" id="A0A5B7FGA6"/>
<feature type="compositionally biased region" description="Polar residues" evidence="1">
    <location>
        <begin position="54"/>
        <end position="66"/>
    </location>
</feature>
<comment type="caution">
    <text evidence="2">The sequence shown here is derived from an EMBL/GenBank/DDBJ whole genome shotgun (WGS) entry which is preliminary data.</text>
</comment>
<name>A0A5B7FGA6_PORTR</name>
<evidence type="ECO:0000256" key="1">
    <source>
        <dbReference type="SAM" id="MobiDB-lite"/>
    </source>
</evidence>